<protein>
    <submittedName>
        <fullName evidence="1">Nitrous oxide-stimulated promoter family protein</fullName>
    </submittedName>
</protein>
<dbReference type="RefSeq" id="WP_087435247.1">
    <property type="nucleotide sequence ID" value="NZ_JAMDLV010000023.1"/>
</dbReference>
<reference evidence="1 2" key="1">
    <citation type="submission" date="2022-05" db="EMBL/GenBank/DDBJ databases">
        <title>Genome Sequencing of Bee-Associated Microbes.</title>
        <authorList>
            <person name="Dunlap C."/>
        </authorList>
    </citation>
    <scope>NUCLEOTIDE SEQUENCE [LARGE SCALE GENOMIC DNA]</scope>
    <source>
        <strain evidence="1 2">NRRL NRS-1438</strain>
    </source>
</reference>
<sequence length="130" mass="15476">MRTQQDGPRIRREKRTVSVMISVYCRAKHTDRPRIAINADQNKNAMCEECKQLYLYAQKRLSYCRFGEQKTTCGKCLVHCYKPEMRDRIRQVMRYAGSRMVWKQPLLTIRHAIDGMRPAQVKRKDNHSSR</sequence>
<accession>A0ABT4E169</accession>
<evidence type="ECO:0000313" key="1">
    <source>
        <dbReference type="EMBL" id="MCY9523360.1"/>
    </source>
</evidence>
<dbReference type="NCBIfam" id="NF007714">
    <property type="entry name" value="PRK10410.1-2"/>
    <property type="match status" value="1"/>
</dbReference>
<comment type="caution">
    <text evidence="1">The sequence shown here is derived from an EMBL/GenBank/DDBJ whole genome shotgun (WGS) entry which is preliminary data.</text>
</comment>
<gene>
    <name evidence="1" type="ORF">M5X09_27555</name>
</gene>
<dbReference type="Pfam" id="PF11756">
    <property type="entry name" value="YgbA_NO"/>
    <property type="match status" value="1"/>
</dbReference>
<proteinExistence type="predicted"/>
<dbReference type="InterPro" id="IPR020483">
    <property type="entry name" value="Uncharacterised_YgbA"/>
</dbReference>
<name>A0ABT4E169_9BACL</name>
<organism evidence="1 2">
    <name type="scientific">Paenibacillus apiarius</name>
    <dbReference type="NCBI Taxonomy" id="46240"/>
    <lineage>
        <taxon>Bacteria</taxon>
        <taxon>Bacillati</taxon>
        <taxon>Bacillota</taxon>
        <taxon>Bacilli</taxon>
        <taxon>Bacillales</taxon>
        <taxon>Paenibacillaceae</taxon>
        <taxon>Paenibacillus</taxon>
    </lineage>
</organism>
<dbReference type="EMBL" id="JAMDLW010000064">
    <property type="protein sequence ID" value="MCY9523360.1"/>
    <property type="molecule type" value="Genomic_DNA"/>
</dbReference>
<evidence type="ECO:0000313" key="2">
    <source>
        <dbReference type="Proteomes" id="UP001207626"/>
    </source>
</evidence>
<keyword evidence="2" id="KW-1185">Reference proteome</keyword>
<dbReference type="Proteomes" id="UP001207626">
    <property type="component" value="Unassembled WGS sequence"/>
</dbReference>